<evidence type="ECO:0008006" key="3">
    <source>
        <dbReference type="Google" id="ProtNLM"/>
    </source>
</evidence>
<comment type="caution">
    <text evidence="1">The sequence shown here is derived from an EMBL/GenBank/DDBJ whole genome shotgun (WGS) entry which is preliminary data.</text>
</comment>
<keyword evidence="2" id="KW-1185">Reference proteome</keyword>
<dbReference type="EMBL" id="VIFM01000567">
    <property type="protein sequence ID" value="TQF08539.1"/>
    <property type="molecule type" value="Genomic_DNA"/>
</dbReference>
<evidence type="ECO:0000313" key="1">
    <source>
        <dbReference type="EMBL" id="TQF08539.1"/>
    </source>
</evidence>
<dbReference type="Gene3D" id="3.40.50.2300">
    <property type="match status" value="1"/>
</dbReference>
<evidence type="ECO:0000313" key="2">
    <source>
        <dbReference type="Proteomes" id="UP000315369"/>
    </source>
</evidence>
<dbReference type="AlphaFoldDB" id="A0A540WHQ5"/>
<name>A0A540WHQ5_9BACT</name>
<dbReference type="InterPro" id="IPR011006">
    <property type="entry name" value="CheY-like_superfamily"/>
</dbReference>
<protein>
    <recommendedName>
        <fullName evidence="3">Response regulator</fullName>
    </recommendedName>
</protein>
<proteinExistence type="predicted"/>
<reference evidence="1 2" key="1">
    <citation type="submission" date="2019-06" db="EMBL/GenBank/DDBJ databases">
        <authorList>
            <person name="Livingstone P."/>
            <person name="Whitworth D."/>
        </authorList>
    </citation>
    <scope>NUCLEOTIDE SEQUENCE [LARGE SCALE GENOMIC DNA]</scope>
    <source>
        <strain evidence="1 2">AM401</strain>
    </source>
</reference>
<dbReference type="Proteomes" id="UP000315369">
    <property type="component" value="Unassembled WGS sequence"/>
</dbReference>
<sequence>MGAPVLLVHDDIATIAAVRRLLTRDGHEVILATSAADALIAYGHHLPALIVLAPGVESGRGRLVLEELLQHPDGKGARVLLLGEAIEGFSAPVAPLPLDGTSFVAQVDTLIRAPSEADAWHVLENRSLPGVRGDGVGG</sequence>
<gene>
    <name evidence="1" type="ORF">FJV41_49380</name>
</gene>
<organism evidence="1 2">
    <name type="scientific">Myxococcus llanfairpwllgwyngyllgogerychwyrndrobwllllantysiliogogogochensis</name>
    <dbReference type="NCBI Taxonomy" id="2590453"/>
    <lineage>
        <taxon>Bacteria</taxon>
        <taxon>Pseudomonadati</taxon>
        <taxon>Myxococcota</taxon>
        <taxon>Myxococcia</taxon>
        <taxon>Myxococcales</taxon>
        <taxon>Cystobacterineae</taxon>
        <taxon>Myxococcaceae</taxon>
        <taxon>Myxococcus</taxon>
    </lineage>
</organism>
<feature type="non-terminal residue" evidence="1">
    <location>
        <position position="138"/>
    </location>
</feature>
<accession>A0A540WHQ5</accession>
<dbReference type="SUPFAM" id="SSF52172">
    <property type="entry name" value="CheY-like"/>
    <property type="match status" value="1"/>
</dbReference>